<keyword evidence="1" id="KW-0472">Membrane</keyword>
<gene>
    <name evidence="2" type="ORF">BXP70_21555</name>
</gene>
<protein>
    <recommendedName>
        <fullName evidence="4">Lipoprotein</fullName>
    </recommendedName>
</protein>
<accession>A0A243W8L4</accession>
<evidence type="ECO:0000313" key="2">
    <source>
        <dbReference type="EMBL" id="OUJ71667.1"/>
    </source>
</evidence>
<feature type="transmembrane region" description="Helical" evidence="1">
    <location>
        <begin position="7"/>
        <end position="33"/>
    </location>
</feature>
<sequence length="342" mass="38955">MYLTSSYAVTVLSVFSFKLICSPLFGLFLSFWASVALPTGCTEHERHTKALSPAQIALIQQRIVYQDSLRTDSIARAGGQLPGTILPDSRIVAYYGNPIHTKMGVLGQYPKDEMLRRLDAQVQEWAKADPKTPVRPALHAIVVIAQHDAGADGKYRLALPDSVIERVVNWGREQHALVFLDVQVGLSTLPEELPRLEKYLRLPFVHLGIDPEFSMKSGARPGTEVGEFDATDVNYARYFLARIVSENQLPPKVLVVHRFRQDMLTNYQNIKLDPRVQIVMHMDGWGTPSIKRSSYRKFIQREPVQYTGFKIFYKNDQRNESRLMTPREVASLHPDPLYIQYQ</sequence>
<dbReference type="EMBL" id="MTSE01000015">
    <property type="protein sequence ID" value="OUJ71667.1"/>
    <property type="molecule type" value="Genomic_DNA"/>
</dbReference>
<evidence type="ECO:0008006" key="4">
    <source>
        <dbReference type="Google" id="ProtNLM"/>
    </source>
</evidence>
<comment type="caution">
    <text evidence="2">The sequence shown here is derived from an EMBL/GenBank/DDBJ whole genome shotgun (WGS) entry which is preliminary data.</text>
</comment>
<keyword evidence="1" id="KW-0812">Transmembrane</keyword>
<evidence type="ECO:0000313" key="3">
    <source>
        <dbReference type="Proteomes" id="UP000194873"/>
    </source>
</evidence>
<organism evidence="2 3">
    <name type="scientific">Hymenobacter crusticola</name>
    <dbReference type="NCBI Taxonomy" id="1770526"/>
    <lineage>
        <taxon>Bacteria</taxon>
        <taxon>Pseudomonadati</taxon>
        <taxon>Bacteroidota</taxon>
        <taxon>Cytophagia</taxon>
        <taxon>Cytophagales</taxon>
        <taxon>Hymenobacteraceae</taxon>
        <taxon>Hymenobacter</taxon>
    </lineage>
</organism>
<reference evidence="2 3" key="1">
    <citation type="submission" date="2017-01" db="EMBL/GenBank/DDBJ databases">
        <title>A new Hymenobacter.</title>
        <authorList>
            <person name="Liang Y."/>
            <person name="Feng F."/>
        </authorList>
    </citation>
    <scope>NUCLEOTIDE SEQUENCE [LARGE SCALE GENOMIC DNA]</scope>
    <source>
        <strain evidence="2">MIMBbqt21</strain>
    </source>
</reference>
<dbReference type="Proteomes" id="UP000194873">
    <property type="component" value="Unassembled WGS sequence"/>
</dbReference>
<keyword evidence="1" id="KW-1133">Transmembrane helix</keyword>
<name>A0A243W8L4_9BACT</name>
<keyword evidence="3" id="KW-1185">Reference proteome</keyword>
<evidence type="ECO:0000256" key="1">
    <source>
        <dbReference type="SAM" id="Phobius"/>
    </source>
</evidence>
<dbReference type="AlphaFoldDB" id="A0A243W8L4"/>
<proteinExistence type="predicted"/>